<dbReference type="AlphaFoldDB" id="A0A9D2EIR6"/>
<dbReference type="PANTHER" id="PTHR47816">
    <property type="entry name" value="RIBOSOMAL RNA SMALL SUBUNIT METHYLTRANSFERASE C"/>
    <property type="match status" value="1"/>
</dbReference>
<evidence type="ECO:0000259" key="3">
    <source>
        <dbReference type="Pfam" id="PF05175"/>
    </source>
</evidence>
<gene>
    <name evidence="4" type="ORF">H9815_20325</name>
</gene>
<sequence>MGHYFTNDPATASAPRTLTVTLRDTPVEVTTDAGVFSATRLDPGTQVLLAEAGEVPPSGTVLDLGCGWGPVALTMAMASPQARVLAVDVNTRALELTAANAERLGLTNVETHPPEALLAAEPHLLLDAIWSNPPIRVGKTILHEMLRTWLPRLAPAAAAQLVVAKNLGADSLQRWITAELGLPTERATSVKGYRILTVTAPAA</sequence>
<evidence type="ECO:0000256" key="2">
    <source>
        <dbReference type="ARBA" id="ARBA00022679"/>
    </source>
</evidence>
<dbReference type="EMBL" id="DXBY01000347">
    <property type="protein sequence ID" value="HIZ38130.1"/>
    <property type="molecule type" value="Genomic_DNA"/>
</dbReference>
<accession>A0A9D2EIR6</accession>
<keyword evidence="1 4" id="KW-0489">Methyltransferase</keyword>
<dbReference type="Pfam" id="PF05175">
    <property type="entry name" value="MTS"/>
    <property type="match status" value="1"/>
</dbReference>
<evidence type="ECO:0000256" key="1">
    <source>
        <dbReference type="ARBA" id="ARBA00022603"/>
    </source>
</evidence>
<dbReference type="GO" id="GO:0008757">
    <property type="term" value="F:S-adenosylmethionine-dependent methyltransferase activity"/>
    <property type="evidence" value="ECO:0007669"/>
    <property type="project" value="InterPro"/>
</dbReference>
<reference evidence="4" key="2">
    <citation type="submission" date="2021-04" db="EMBL/GenBank/DDBJ databases">
        <authorList>
            <person name="Gilroy R."/>
        </authorList>
    </citation>
    <scope>NUCLEOTIDE SEQUENCE</scope>
    <source>
        <strain evidence="4">ChiGjej4B4-7305</strain>
    </source>
</reference>
<dbReference type="SUPFAM" id="SSF53335">
    <property type="entry name" value="S-adenosyl-L-methionine-dependent methyltransferases"/>
    <property type="match status" value="1"/>
</dbReference>
<protein>
    <submittedName>
        <fullName evidence="4">Methyltransferase</fullName>
    </submittedName>
</protein>
<dbReference type="Gene3D" id="3.40.50.150">
    <property type="entry name" value="Vaccinia Virus protein VP39"/>
    <property type="match status" value="1"/>
</dbReference>
<proteinExistence type="predicted"/>
<name>A0A9D2EIR6_9MICO</name>
<feature type="domain" description="Methyltransferase small" evidence="3">
    <location>
        <begin position="27"/>
        <end position="195"/>
    </location>
</feature>
<dbReference type="PANTHER" id="PTHR47816:SF4">
    <property type="entry name" value="RIBOSOMAL RNA SMALL SUBUNIT METHYLTRANSFERASE C"/>
    <property type="match status" value="1"/>
</dbReference>
<dbReference type="InterPro" id="IPR007848">
    <property type="entry name" value="Small_mtfrase_dom"/>
</dbReference>
<dbReference type="Proteomes" id="UP000824037">
    <property type="component" value="Unassembled WGS sequence"/>
</dbReference>
<evidence type="ECO:0000313" key="5">
    <source>
        <dbReference type="Proteomes" id="UP000824037"/>
    </source>
</evidence>
<reference evidence="4" key="1">
    <citation type="journal article" date="2021" name="PeerJ">
        <title>Extensive microbial diversity within the chicken gut microbiome revealed by metagenomics and culture.</title>
        <authorList>
            <person name="Gilroy R."/>
            <person name="Ravi A."/>
            <person name="Getino M."/>
            <person name="Pursley I."/>
            <person name="Horton D.L."/>
            <person name="Alikhan N.F."/>
            <person name="Baker D."/>
            <person name="Gharbi K."/>
            <person name="Hall N."/>
            <person name="Watson M."/>
            <person name="Adriaenssens E.M."/>
            <person name="Foster-Nyarko E."/>
            <person name="Jarju S."/>
            <person name="Secka A."/>
            <person name="Antonio M."/>
            <person name="Oren A."/>
            <person name="Chaudhuri R.R."/>
            <person name="La Ragione R."/>
            <person name="Hildebrand F."/>
            <person name="Pallen M.J."/>
        </authorList>
    </citation>
    <scope>NUCLEOTIDE SEQUENCE</scope>
    <source>
        <strain evidence="4">ChiGjej4B4-7305</strain>
    </source>
</reference>
<evidence type="ECO:0000313" key="4">
    <source>
        <dbReference type="EMBL" id="HIZ38130.1"/>
    </source>
</evidence>
<dbReference type="CDD" id="cd02440">
    <property type="entry name" value="AdoMet_MTases"/>
    <property type="match status" value="1"/>
</dbReference>
<dbReference type="InterPro" id="IPR029063">
    <property type="entry name" value="SAM-dependent_MTases_sf"/>
</dbReference>
<keyword evidence="2" id="KW-0808">Transferase</keyword>
<comment type="caution">
    <text evidence="4">The sequence shown here is derived from an EMBL/GenBank/DDBJ whole genome shotgun (WGS) entry which is preliminary data.</text>
</comment>
<dbReference type="InterPro" id="IPR046977">
    <property type="entry name" value="RsmC/RlmG"/>
</dbReference>
<dbReference type="GO" id="GO:0032259">
    <property type="term" value="P:methylation"/>
    <property type="evidence" value="ECO:0007669"/>
    <property type="project" value="UniProtKB-KW"/>
</dbReference>
<organism evidence="4 5">
    <name type="scientific">Candidatus Ruania gallistercoris</name>
    <dbReference type="NCBI Taxonomy" id="2838746"/>
    <lineage>
        <taxon>Bacteria</taxon>
        <taxon>Bacillati</taxon>
        <taxon>Actinomycetota</taxon>
        <taxon>Actinomycetes</taxon>
        <taxon>Micrococcales</taxon>
        <taxon>Ruaniaceae</taxon>
        <taxon>Ruania</taxon>
    </lineage>
</organism>